<evidence type="ECO:0000259" key="3">
    <source>
        <dbReference type="PROSITE" id="PS51677"/>
    </source>
</evidence>
<proteinExistence type="predicted"/>
<keyword evidence="2" id="KW-0732">Signal</keyword>
<dbReference type="SUPFAM" id="SSF88713">
    <property type="entry name" value="Glycoside hydrolase/deacetylase"/>
    <property type="match status" value="1"/>
</dbReference>
<dbReference type="HOGENOM" id="CLU_030024_3_3_6"/>
<dbReference type="PANTHER" id="PTHR34216:SF3">
    <property type="entry name" value="POLY-BETA-1,6-N-ACETYL-D-GLUCOSAMINE N-DEACETYLASE"/>
    <property type="match status" value="1"/>
</dbReference>
<keyword evidence="5" id="KW-1185">Reference proteome</keyword>
<evidence type="ECO:0000313" key="4">
    <source>
        <dbReference type="EMBL" id="CCK76647.1"/>
    </source>
</evidence>
<name>R4YNS1_OLEAN</name>
<evidence type="ECO:0000256" key="2">
    <source>
        <dbReference type="ARBA" id="ARBA00022729"/>
    </source>
</evidence>
<comment type="subcellular location">
    <subcellularLocation>
        <location evidence="1">Secreted</location>
    </subcellularLocation>
</comment>
<dbReference type="PROSITE" id="PS51677">
    <property type="entry name" value="NODB"/>
    <property type="match status" value="1"/>
</dbReference>
<dbReference type="Proteomes" id="UP000032749">
    <property type="component" value="Chromosome"/>
</dbReference>
<protein>
    <submittedName>
        <fullName evidence="4">Chitin deacetylase</fullName>
        <ecNumber evidence="4">3.5.1.41</ecNumber>
    </submittedName>
</protein>
<dbReference type="GO" id="GO:0004099">
    <property type="term" value="F:chitin deacetylase activity"/>
    <property type="evidence" value="ECO:0007669"/>
    <property type="project" value="UniProtKB-EC"/>
</dbReference>
<dbReference type="KEGG" id="oai:OLEAN_C24710"/>
<evidence type="ECO:0000256" key="1">
    <source>
        <dbReference type="ARBA" id="ARBA00004613"/>
    </source>
</evidence>
<dbReference type="PANTHER" id="PTHR34216">
    <property type="match status" value="1"/>
</dbReference>
<dbReference type="InterPro" id="IPR011330">
    <property type="entry name" value="Glyco_hydro/deAcase_b/a-brl"/>
</dbReference>
<keyword evidence="4" id="KW-0378">Hydrolase</keyword>
<dbReference type="GO" id="GO:0005975">
    <property type="term" value="P:carbohydrate metabolic process"/>
    <property type="evidence" value="ECO:0007669"/>
    <property type="project" value="InterPro"/>
</dbReference>
<dbReference type="InterPro" id="IPR002509">
    <property type="entry name" value="NODB_dom"/>
</dbReference>
<organism evidence="4 5">
    <name type="scientific">Oleispira antarctica RB-8</name>
    <dbReference type="NCBI Taxonomy" id="698738"/>
    <lineage>
        <taxon>Bacteria</taxon>
        <taxon>Pseudomonadati</taxon>
        <taxon>Pseudomonadota</taxon>
        <taxon>Gammaproteobacteria</taxon>
        <taxon>Oceanospirillales</taxon>
        <taxon>Oceanospirillaceae</taxon>
        <taxon>Oleispira</taxon>
    </lineage>
</organism>
<dbReference type="STRING" id="698738.OLEAN_C24710"/>
<dbReference type="AlphaFoldDB" id="R4YNS1"/>
<gene>
    <name evidence="4" type="primary">cda1</name>
    <name evidence="4" type="ORF">OLEAN_C24710</name>
</gene>
<sequence>MKNNISVLLYHQISDRLPPDSNPDCFCLKSKFIEQLNFIKEHDISVISLEDAELKLNNPLNKPHHKSVVLTFDDADIGFYDIVMPILSDYGYTANLFVPSAFVGKKSEWSVHIGSHAPIMDKNQIREAYDQRIHIGSHSHSHSKMNKISPNNLYKEINTSKILLEDIISDAVNEFSYPHGVYNNDVINLLRSAGYKRAVTCNAEIYRNPRDNFEIPRNYITSEDSIIDFRAILLRE</sequence>
<dbReference type="Gene3D" id="3.20.20.370">
    <property type="entry name" value="Glycoside hydrolase/deacetylase"/>
    <property type="match status" value="1"/>
</dbReference>
<feature type="domain" description="NodB homology" evidence="3">
    <location>
        <begin position="66"/>
        <end position="236"/>
    </location>
</feature>
<dbReference type="CDD" id="cd10918">
    <property type="entry name" value="CE4_NodB_like_5s_6s"/>
    <property type="match status" value="1"/>
</dbReference>
<accession>R4YNS1</accession>
<reference evidence="4 5" key="1">
    <citation type="journal article" date="2013" name="Nat. Commun.">
        <title>Genome sequence and functional genomic analysis of the oil-degrading bacterium Oleispira antarctica.</title>
        <authorList>
            <person name="Kube M."/>
            <person name="Chernikova T.N."/>
            <person name="Al-Ramahi Y."/>
            <person name="Beloqui A."/>
            <person name="Lopez-Cortez N."/>
            <person name="Guazzaroni M.E."/>
            <person name="Heipieper H.J."/>
            <person name="Klages S."/>
            <person name="Kotsyurbenko O.R."/>
            <person name="Langer I."/>
            <person name="Nechitaylo T.Y."/>
            <person name="Lunsdorf H."/>
            <person name="Fernandez M."/>
            <person name="Juarez S."/>
            <person name="Ciordia S."/>
            <person name="Singer A."/>
            <person name="Kagan O."/>
            <person name="Egorova O."/>
            <person name="Petit P.A."/>
            <person name="Stogios P."/>
            <person name="Kim Y."/>
            <person name="Tchigvintsev A."/>
            <person name="Flick R."/>
            <person name="Denaro R."/>
            <person name="Genovese M."/>
            <person name="Albar J.P."/>
            <person name="Reva O.N."/>
            <person name="Martinez-Gomariz M."/>
            <person name="Tran H."/>
            <person name="Ferrer M."/>
            <person name="Savchenko A."/>
            <person name="Yakunin A.F."/>
            <person name="Yakimov M.M."/>
            <person name="Golyshina O.V."/>
            <person name="Reinhardt R."/>
            <person name="Golyshin P.N."/>
        </authorList>
    </citation>
    <scope>NUCLEOTIDE SEQUENCE [LARGE SCALE GENOMIC DNA]</scope>
</reference>
<dbReference type="EMBL" id="FO203512">
    <property type="protein sequence ID" value="CCK76647.1"/>
    <property type="molecule type" value="Genomic_DNA"/>
</dbReference>
<evidence type="ECO:0000313" key="5">
    <source>
        <dbReference type="Proteomes" id="UP000032749"/>
    </source>
</evidence>
<dbReference type="InterPro" id="IPR051398">
    <property type="entry name" value="Polysacch_Deacetylase"/>
</dbReference>
<dbReference type="OrthoDB" id="9814639at2"/>
<dbReference type="EC" id="3.5.1.41" evidence="4"/>
<dbReference type="Pfam" id="PF01522">
    <property type="entry name" value="Polysacc_deac_1"/>
    <property type="match status" value="1"/>
</dbReference>
<dbReference type="GO" id="GO:0005576">
    <property type="term" value="C:extracellular region"/>
    <property type="evidence" value="ECO:0007669"/>
    <property type="project" value="UniProtKB-SubCell"/>
</dbReference>